<comment type="caution">
    <text evidence="8">The sequence shown here is derived from an EMBL/GenBank/DDBJ whole genome shotgun (WGS) entry which is preliminary data.</text>
</comment>
<evidence type="ECO:0000256" key="3">
    <source>
        <dbReference type="ARBA" id="ARBA00023110"/>
    </source>
</evidence>
<dbReference type="Proteomes" id="UP000070089">
    <property type="component" value="Unassembled WGS sequence"/>
</dbReference>
<reference evidence="8 9" key="1">
    <citation type="journal article" date="2015" name="Mol. Biochem. Parasitol.">
        <title>Identification of polymorphic genes for use in assemblage B genotyping assays through comparative genomics of multiple assemblage B Giardia duodenalis isolates.</title>
        <authorList>
            <person name="Wielinga C."/>
            <person name="Thompson R.C."/>
            <person name="Monis P."/>
            <person name="Ryan U."/>
        </authorList>
    </citation>
    <scope>NUCLEOTIDE SEQUENCE [LARGE SCALE GENOMIC DNA]</scope>
    <source>
        <strain evidence="8 9">BAH15c1</strain>
    </source>
</reference>
<gene>
    <name evidence="8" type="ORF">QR46_2388</name>
</gene>
<dbReference type="InterPro" id="IPR046357">
    <property type="entry name" value="PPIase_dom_sf"/>
</dbReference>
<comment type="catalytic activity">
    <reaction evidence="1 5">
        <text>[protein]-peptidylproline (omega=180) = [protein]-peptidylproline (omega=0)</text>
        <dbReference type="Rhea" id="RHEA:16237"/>
        <dbReference type="Rhea" id="RHEA-COMP:10747"/>
        <dbReference type="Rhea" id="RHEA-COMP:10748"/>
        <dbReference type="ChEBI" id="CHEBI:83833"/>
        <dbReference type="ChEBI" id="CHEBI:83834"/>
        <dbReference type="EC" id="5.2.1.8"/>
    </reaction>
</comment>
<evidence type="ECO:0000256" key="1">
    <source>
        <dbReference type="ARBA" id="ARBA00000971"/>
    </source>
</evidence>
<dbReference type="Gene3D" id="3.10.50.40">
    <property type="match status" value="1"/>
</dbReference>
<dbReference type="SUPFAM" id="SSF54534">
    <property type="entry name" value="FKBP-like"/>
    <property type="match status" value="1"/>
</dbReference>
<evidence type="ECO:0000313" key="8">
    <source>
        <dbReference type="EMBL" id="KWX13623.1"/>
    </source>
</evidence>
<keyword evidence="3 5" id="KW-0697">Rotamase</keyword>
<dbReference type="Pfam" id="PF00254">
    <property type="entry name" value="FKBP_C"/>
    <property type="match status" value="1"/>
</dbReference>
<dbReference type="AlphaFoldDB" id="A0A132NU45"/>
<evidence type="ECO:0000256" key="5">
    <source>
        <dbReference type="PROSITE-ProRule" id="PRU00277"/>
    </source>
</evidence>
<sequence length="109" mass="11857">MSAQLEKKVITPGDGVTKPQAGKKVTVHYDGRFPDGKQFDSSRNRGKPFQFTLGAGEVIKGWDQGVATMTLGEKALFTIPYQLAYGERGHPPVIPPKATLVFEVELLAV</sequence>
<dbReference type="OrthoDB" id="1902587at2759"/>
<accession>A0A132NU45</accession>
<dbReference type="VEuPathDB" id="GiardiaDB:QR46_2388"/>
<evidence type="ECO:0000256" key="6">
    <source>
        <dbReference type="SAM" id="MobiDB-lite"/>
    </source>
</evidence>
<proteinExistence type="predicted"/>
<evidence type="ECO:0000259" key="7">
    <source>
        <dbReference type="PROSITE" id="PS50059"/>
    </source>
</evidence>
<dbReference type="InterPro" id="IPR050689">
    <property type="entry name" value="FKBP-type_PPIase"/>
</dbReference>
<evidence type="ECO:0000256" key="2">
    <source>
        <dbReference type="ARBA" id="ARBA00013194"/>
    </source>
</evidence>
<dbReference type="GO" id="GO:0005737">
    <property type="term" value="C:cytoplasm"/>
    <property type="evidence" value="ECO:0007669"/>
    <property type="project" value="TreeGrafter"/>
</dbReference>
<protein>
    <recommendedName>
        <fullName evidence="2 5">peptidylprolyl isomerase</fullName>
        <ecNumber evidence="2 5">5.2.1.8</ecNumber>
    </recommendedName>
</protein>
<dbReference type="PROSITE" id="PS50059">
    <property type="entry name" value="FKBP_PPIASE"/>
    <property type="match status" value="1"/>
</dbReference>
<dbReference type="EMBL" id="JXTI01000062">
    <property type="protein sequence ID" value="KWX13623.1"/>
    <property type="molecule type" value="Genomic_DNA"/>
</dbReference>
<dbReference type="PANTHER" id="PTHR10516">
    <property type="entry name" value="PEPTIDYL-PROLYL CIS-TRANS ISOMERASE"/>
    <property type="match status" value="1"/>
</dbReference>
<name>A0A132NU45_GIAIN</name>
<dbReference type="EC" id="5.2.1.8" evidence="2 5"/>
<evidence type="ECO:0000256" key="4">
    <source>
        <dbReference type="ARBA" id="ARBA00023235"/>
    </source>
</evidence>
<dbReference type="InterPro" id="IPR001179">
    <property type="entry name" value="PPIase_FKBP_dom"/>
</dbReference>
<keyword evidence="4 5" id="KW-0413">Isomerase</keyword>
<feature type="region of interest" description="Disordered" evidence="6">
    <location>
        <begin position="1"/>
        <end position="21"/>
    </location>
</feature>
<dbReference type="PANTHER" id="PTHR10516:SF443">
    <property type="entry name" value="FK506-BINDING PROTEIN 59-RELATED"/>
    <property type="match status" value="1"/>
</dbReference>
<dbReference type="GO" id="GO:0003755">
    <property type="term" value="F:peptidyl-prolyl cis-trans isomerase activity"/>
    <property type="evidence" value="ECO:0007669"/>
    <property type="project" value="UniProtKB-KW"/>
</dbReference>
<organism evidence="8 9">
    <name type="scientific">Giardia duodenalis assemblage B</name>
    <dbReference type="NCBI Taxonomy" id="1394984"/>
    <lineage>
        <taxon>Eukaryota</taxon>
        <taxon>Metamonada</taxon>
        <taxon>Diplomonadida</taxon>
        <taxon>Hexamitidae</taxon>
        <taxon>Giardiinae</taxon>
        <taxon>Giardia</taxon>
    </lineage>
</organism>
<evidence type="ECO:0000313" key="9">
    <source>
        <dbReference type="Proteomes" id="UP000070089"/>
    </source>
</evidence>
<dbReference type="FunFam" id="3.10.50.40:FF:000025">
    <property type="entry name" value="Peptidylprolyl isomerase"/>
    <property type="match status" value="1"/>
</dbReference>
<feature type="domain" description="PPIase FKBP-type" evidence="7">
    <location>
        <begin position="22"/>
        <end position="109"/>
    </location>
</feature>